<evidence type="ECO:0000259" key="1">
    <source>
        <dbReference type="Pfam" id="PF20151"/>
    </source>
</evidence>
<dbReference type="Pfam" id="PF20151">
    <property type="entry name" value="DUF6533"/>
    <property type="match status" value="1"/>
</dbReference>
<protein>
    <recommendedName>
        <fullName evidence="1">DUF6533 domain-containing protein</fullName>
    </recommendedName>
</protein>
<dbReference type="EMBL" id="JAACJO010000021">
    <property type="protein sequence ID" value="KAF5348114.1"/>
    <property type="molecule type" value="Genomic_DNA"/>
</dbReference>
<dbReference type="InterPro" id="IPR045340">
    <property type="entry name" value="DUF6533"/>
</dbReference>
<keyword evidence="3" id="KW-1185">Reference proteome</keyword>
<name>A0A8H5CVH8_9AGAR</name>
<proteinExistence type="predicted"/>
<accession>A0A8H5CVH8</accession>
<evidence type="ECO:0000313" key="2">
    <source>
        <dbReference type="EMBL" id="KAF5348114.1"/>
    </source>
</evidence>
<evidence type="ECO:0000313" key="3">
    <source>
        <dbReference type="Proteomes" id="UP000559027"/>
    </source>
</evidence>
<dbReference type="OrthoDB" id="3206101at2759"/>
<feature type="domain" description="DUF6533" evidence="1">
    <location>
        <begin position="38"/>
        <end position="78"/>
    </location>
</feature>
<reference evidence="2 3" key="1">
    <citation type="journal article" date="2020" name="ISME J.">
        <title>Uncovering the hidden diversity of litter-decomposition mechanisms in mushroom-forming fungi.</title>
        <authorList>
            <person name="Floudas D."/>
            <person name="Bentzer J."/>
            <person name="Ahren D."/>
            <person name="Johansson T."/>
            <person name="Persson P."/>
            <person name="Tunlid A."/>
        </authorList>
    </citation>
    <scope>NUCLEOTIDE SEQUENCE [LARGE SCALE GENOMIC DNA]</scope>
    <source>
        <strain evidence="2 3">CBS 146.42</strain>
    </source>
</reference>
<dbReference type="Proteomes" id="UP000559027">
    <property type="component" value="Unassembled WGS sequence"/>
</dbReference>
<dbReference type="AlphaFoldDB" id="A0A8H5CVH8"/>
<sequence>MPSFIFTMGSICGLVLGPRNILAMASTVLTRHYISMGLSLLVYDNILCWDKETRYIWKSDAPWAVKVSFCVSRYLALAGQIMNVIYSSPTIPDWRNTDCLRWHWLQFMLYTTAQPTMQQVELDGECLIKKRPPAAHWSIPLTFINQSVFWSLTYRKYRSAIQEGWSDNPLLQLVMRDNSAVFLGLLFSLIPCEVFIQQAIHSAIPIMICVVSIMSSRLILNIRGLRVTSEDTELIEVLTVISVPETQSHFKNETGDNGYSRTDEEQHIGSLVTYDFDDRVLHMLIERPVPAGEKNGTLLTGSISRMFS</sequence>
<gene>
    <name evidence="2" type="ORF">D9756_010765</name>
</gene>
<comment type="caution">
    <text evidence="2">The sequence shown here is derived from an EMBL/GenBank/DDBJ whole genome shotgun (WGS) entry which is preliminary data.</text>
</comment>
<organism evidence="2 3">
    <name type="scientific">Leucocoprinus leucothites</name>
    <dbReference type="NCBI Taxonomy" id="201217"/>
    <lineage>
        <taxon>Eukaryota</taxon>
        <taxon>Fungi</taxon>
        <taxon>Dikarya</taxon>
        <taxon>Basidiomycota</taxon>
        <taxon>Agaricomycotina</taxon>
        <taxon>Agaricomycetes</taxon>
        <taxon>Agaricomycetidae</taxon>
        <taxon>Agaricales</taxon>
        <taxon>Agaricineae</taxon>
        <taxon>Agaricaceae</taxon>
        <taxon>Leucocoprinus</taxon>
    </lineage>
</organism>